<dbReference type="GO" id="GO:0004518">
    <property type="term" value="F:nuclease activity"/>
    <property type="evidence" value="ECO:0007669"/>
    <property type="project" value="UniProtKB-KW"/>
</dbReference>
<evidence type="ECO:0000256" key="2">
    <source>
        <dbReference type="ARBA" id="ARBA00004123"/>
    </source>
</evidence>
<evidence type="ECO:0000256" key="7">
    <source>
        <dbReference type="ARBA" id="ARBA00023242"/>
    </source>
</evidence>
<dbReference type="Pfam" id="PF13359">
    <property type="entry name" value="DDE_Tnp_4"/>
    <property type="match status" value="1"/>
</dbReference>
<reference evidence="9" key="2">
    <citation type="submission" date="2025-08" db="UniProtKB">
        <authorList>
            <consortium name="Ensembl"/>
        </authorList>
    </citation>
    <scope>IDENTIFICATION</scope>
</reference>
<evidence type="ECO:0000259" key="8">
    <source>
        <dbReference type="Pfam" id="PF13359"/>
    </source>
</evidence>
<keyword evidence="4" id="KW-0540">Nuclease</keyword>
<evidence type="ECO:0000313" key="10">
    <source>
        <dbReference type="Proteomes" id="UP001501920"/>
    </source>
</evidence>
<comment type="subcellular location">
    <subcellularLocation>
        <location evidence="2">Nucleus</location>
    </subcellularLocation>
</comment>
<keyword evidence="7" id="KW-0539">Nucleus</keyword>
<dbReference type="Proteomes" id="UP001501920">
    <property type="component" value="Chromosome 7"/>
</dbReference>
<proteinExistence type="inferred from homology"/>
<evidence type="ECO:0000256" key="3">
    <source>
        <dbReference type="ARBA" id="ARBA00006958"/>
    </source>
</evidence>
<reference evidence="9 10" key="1">
    <citation type="submission" date="2020-10" db="EMBL/GenBank/DDBJ databases">
        <title>Pygocentrus nattereri (red-bellied piranha) genome, fPygNat1, primary haplotype.</title>
        <authorList>
            <person name="Myers G."/>
            <person name="Meyer A."/>
            <person name="Karagic N."/>
            <person name="Pippel M."/>
            <person name="Winkler S."/>
            <person name="Tracey A."/>
            <person name="Wood J."/>
            <person name="Formenti G."/>
            <person name="Howe K."/>
            <person name="Fedrigo O."/>
            <person name="Jarvis E.D."/>
        </authorList>
    </citation>
    <scope>NUCLEOTIDE SEQUENCE [LARGE SCALE GENOMIC DNA]</scope>
</reference>
<protein>
    <recommendedName>
        <fullName evidence="8">DDE Tnp4 domain-containing protein</fullName>
    </recommendedName>
</protein>
<comment type="cofactor">
    <cofactor evidence="1">
        <name>a divalent metal cation</name>
        <dbReference type="ChEBI" id="CHEBI:60240"/>
    </cofactor>
</comment>
<dbReference type="PANTHER" id="PTHR22930:SF267">
    <property type="entry name" value="NUCLEASE HARBI1-RELATED"/>
    <property type="match status" value="1"/>
</dbReference>
<dbReference type="PANTHER" id="PTHR22930">
    <property type="match status" value="1"/>
</dbReference>
<evidence type="ECO:0000256" key="5">
    <source>
        <dbReference type="ARBA" id="ARBA00022723"/>
    </source>
</evidence>
<comment type="similarity">
    <text evidence="3">Belongs to the HARBI1 family.</text>
</comment>
<dbReference type="InterPro" id="IPR045249">
    <property type="entry name" value="HARBI1-like"/>
</dbReference>
<feature type="domain" description="DDE Tnp4" evidence="8">
    <location>
        <begin position="149"/>
        <end position="283"/>
    </location>
</feature>
<organism evidence="9 10">
    <name type="scientific">Pygocentrus nattereri</name>
    <name type="common">Red-bellied piranha</name>
    <dbReference type="NCBI Taxonomy" id="42514"/>
    <lineage>
        <taxon>Eukaryota</taxon>
        <taxon>Metazoa</taxon>
        <taxon>Chordata</taxon>
        <taxon>Craniata</taxon>
        <taxon>Vertebrata</taxon>
        <taxon>Euteleostomi</taxon>
        <taxon>Actinopterygii</taxon>
        <taxon>Neopterygii</taxon>
        <taxon>Teleostei</taxon>
        <taxon>Ostariophysi</taxon>
        <taxon>Characiformes</taxon>
        <taxon>Characoidei</taxon>
        <taxon>Pygocentrus</taxon>
    </lineage>
</organism>
<dbReference type="AlphaFoldDB" id="A0AAR2K4M4"/>
<keyword evidence="5" id="KW-0479">Metal-binding</keyword>
<keyword evidence="10" id="KW-1185">Reference proteome</keyword>
<keyword evidence="6" id="KW-0378">Hydrolase</keyword>
<dbReference type="GO" id="GO:0005634">
    <property type="term" value="C:nucleus"/>
    <property type="evidence" value="ECO:0007669"/>
    <property type="project" value="UniProtKB-SubCell"/>
</dbReference>
<evidence type="ECO:0000256" key="6">
    <source>
        <dbReference type="ARBA" id="ARBA00022801"/>
    </source>
</evidence>
<accession>A0AAR2K4M4</accession>
<evidence type="ECO:0000313" key="9">
    <source>
        <dbReference type="Ensembl" id="ENSPNAP00000059220.1"/>
    </source>
</evidence>
<reference evidence="9" key="3">
    <citation type="submission" date="2025-09" db="UniProtKB">
        <authorList>
            <consortium name="Ensembl"/>
        </authorList>
    </citation>
    <scope>IDENTIFICATION</scope>
</reference>
<dbReference type="InterPro" id="IPR027806">
    <property type="entry name" value="HARBI1_dom"/>
</dbReference>
<sequence length="328" mass="37377">MACPFLQDPVDIEAQIIHRTLRRERVIRPRLDMLSFPDEFLLERYRFSSQSILYLNNILKPHVSNTTHRGSALTSLQTLCIALRFFANGSFLYSVGDAEHTGKATVRRSVRKVCLALKQLLYSFVVFPGHKPLMNIKEDSTELIIGCMDGTHIPIKAPAENEGDYLICYATNIITNVEAKWPGSVHDARIFRESALYSKFDQGQYDGILLADRGYPCMPYVMTPYPDPEPGPQSHYNLALCRTRARVEMTIGILKARFQCLRGLRVTPERACDIIVACVVLHNIATIRREQHPAIPQINDEEEPHVDLPEHRNGRIVRNAICKHHFTD</sequence>
<dbReference type="GO" id="GO:0016787">
    <property type="term" value="F:hydrolase activity"/>
    <property type="evidence" value="ECO:0007669"/>
    <property type="project" value="UniProtKB-KW"/>
</dbReference>
<dbReference type="GO" id="GO:0046872">
    <property type="term" value="F:metal ion binding"/>
    <property type="evidence" value="ECO:0007669"/>
    <property type="project" value="UniProtKB-KW"/>
</dbReference>
<evidence type="ECO:0000256" key="1">
    <source>
        <dbReference type="ARBA" id="ARBA00001968"/>
    </source>
</evidence>
<dbReference type="GeneTree" id="ENSGT00940000154348"/>
<dbReference type="Ensembl" id="ENSPNAT00000085584.1">
    <property type="protein sequence ID" value="ENSPNAP00000059220.1"/>
    <property type="gene ID" value="ENSPNAG00000033942.1"/>
</dbReference>
<name>A0AAR2K4M4_PYGNA</name>
<evidence type="ECO:0000256" key="4">
    <source>
        <dbReference type="ARBA" id="ARBA00022722"/>
    </source>
</evidence>